<dbReference type="AlphaFoldDB" id="A0A6V7TSR4"/>
<feature type="compositionally biased region" description="Basic and acidic residues" evidence="1">
    <location>
        <begin position="217"/>
        <end position="236"/>
    </location>
</feature>
<dbReference type="Proteomes" id="UP000580250">
    <property type="component" value="Unassembled WGS sequence"/>
</dbReference>
<feature type="compositionally biased region" description="Low complexity" evidence="1">
    <location>
        <begin position="194"/>
        <end position="216"/>
    </location>
</feature>
<accession>A0A6V7TSR4</accession>
<feature type="region of interest" description="Disordered" evidence="1">
    <location>
        <begin position="191"/>
        <end position="236"/>
    </location>
</feature>
<name>A0A6V7TSR4_MELEN</name>
<organism evidence="2 3">
    <name type="scientific">Meloidogyne enterolobii</name>
    <name type="common">Root-knot nematode worm</name>
    <name type="synonym">Meloidogyne mayaguensis</name>
    <dbReference type="NCBI Taxonomy" id="390850"/>
    <lineage>
        <taxon>Eukaryota</taxon>
        <taxon>Metazoa</taxon>
        <taxon>Ecdysozoa</taxon>
        <taxon>Nematoda</taxon>
        <taxon>Chromadorea</taxon>
        <taxon>Rhabditida</taxon>
        <taxon>Tylenchina</taxon>
        <taxon>Tylenchomorpha</taxon>
        <taxon>Tylenchoidea</taxon>
        <taxon>Meloidogynidae</taxon>
        <taxon>Meloidogyninae</taxon>
        <taxon>Meloidogyne</taxon>
    </lineage>
</organism>
<reference evidence="2 3" key="1">
    <citation type="submission" date="2020-08" db="EMBL/GenBank/DDBJ databases">
        <authorList>
            <person name="Koutsovoulos G."/>
            <person name="Danchin GJ E."/>
        </authorList>
    </citation>
    <scope>NUCLEOTIDE SEQUENCE [LARGE SCALE GENOMIC DNA]</scope>
</reference>
<evidence type="ECO:0000313" key="2">
    <source>
        <dbReference type="EMBL" id="CAD2131934.1"/>
    </source>
</evidence>
<gene>
    <name evidence="2" type="ORF">MENT_LOCUS3481</name>
</gene>
<evidence type="ECO:0000256" key="1">
    <source>
        <dbReference type="SAM" id="MobiDB-lite"/>
    </source>
</evidence>
<sequence>MAGQNNEDDGQLENLKAIKEINDRLCNVENKTNEQDEIISLQEQRLINLEEQEKKLKNKQKKKSSWLGSLTNFVGNVIVGNVINVVGKIYENVTTPIIGKPKVEEVLVDEKENLIPEKEEELVEEFTKIGNDLTSKNINEFNKIEIFFEEKGEKLQNFREVNKFGEVNNKENKEIINLPTIPNNLINQDNKEVSNLSENKGQSSSSNSDNNGGDGDPNNKSKIKDLKEVEIEMFKK</sequence>
<protein>
    <submittedName>
        <fullName evidence="2">Uncharacterized protein</fullName>
    </submittedName>
</protein>
<dbReference type="EMBL" id="CAJEWN010000011">
    <property type="protein sequence ID" value="CAD2131934.1"/>
    <property type="molecule type" value="Genomic_DNA"/>
</dbReference>
<evidence type="ECO:0000313" key="3">
    <source>
        <dbReference type="Proteomes" id="UP000580250"/>
    </source>
</evidence>
<proteinExistence type="predicted"/>
<comment type="caution">
    <text evidence="2">The sequence shown here is derived from an EMBL/GenBank/DDBJ whole genome shotgun (WGS) entry which is preliminary data.</text>
</comment>